<feature type="transmembrane region" description="Helical" evidence="1">
    <location>
        <begin position="15"/>
        <end position="35"/>
    </location>
</feature>
<evidence type="ECO:0000259" key="2">
    <source>
        <dbReference type="Pfam" id="PF07331"/>
    </source>
</evidence>
<reference evidence="3 4" key="1">
    <citation type="submission" date="2020-08" db="EMBL/GenBank/DDBJ databases">
        <title>Genome sequence of Rhizobiales bacterium strain IZ6.</title>
        <authorList>
            <person name="Nakai R."/>
            <person name="Naganuma T."/>
        </authorList>
    </citation>
    <scope>NUCLEOTIDE SEQUENCE [LARGE SCALE GENOMIC DNA]</scope>
    <source>
        <strain evidence="3 4">IZ6</strain>
    </source>
</reference>
<keyword evidence="1" id="KW-0472">Membrane</keyword>
<accession>A0A6S6QM10</accession>
<protein>
    <submittedName>
        <fullName evidence="3">C4-dicarboxylate ABC transporter</fullName>
    </submittedName>
</protein>
<dbReference type="Pfam" id="PF07331">
    <property type="entry name" value="TctB"/>
    <property type="match status" value="1"/>
</dbReference>
<proteinExistence type="predicted"/>
<dbReference type="KEGG" id="tso:IZ6_11210"/>
<dbReference type="RefSeq" id="WP_222877018.1">
    <property type="nucleotide sequence ID" value="NZ_AP023361.1"/>
</dbReference>
<evidence type="ECO:0000313" key="4">
    <source>
        <dbReference type="Proteomes" id="UP000515317"/>
    </source>
</evidence>
<feature type="transmembrane region" description="Helical" evidence="1">
    <location>
        <begin position="87"/>
        <end position="114"/>
    </location>
</feature>
<feature type="domain" description="DUF1468" evidence="2">
    <location>
        <begin position="18"/>
        <end position="153"/>
    </location>
</feature>
<dbReference type="AlphaFoldDB" id="A0A6S6QM10"/>
<name>A0A6S6QM10_9HYPH</name>
<sequence length="161" mass="16896">MTKEPVQRRAQPDKAAFVVAVFLAALGALIAWNAAHLNANVAAYSRIGAAAFPYAIAGLLFAAALGTVAAAAKGEFPDREPLEFSRLAWILGGLVAQIVLLGFAGFSIATGVLFALAARGFGGKPLWLTIPIGIVLSFLLYLLFHKGLQLSLPQGPLERLV</sequence>
<dbReference type="InterPro" id="IPR009936">
    <property type="entry name" value="DUF1468"/>
</dbReference>
<organism evidence="3 4">
    <name type="scientific">Terrihabitans soli</name>
    <dbReference type="NCBI Taxonomy" id="708113"/>
    <lineage>
        <taxon>Bacteria</taxon>
        <taxon>Pseudomonadati</taxon>
        <taxon>Pseudomonadota</taxon>
        <taxon>Alphaproteobacteria</taxon>
        <taxon>Hyphomicrobiales</taxon>
        <taxon>Terrihabitans</taxon>
    </lineage>
</organism>
<keyword evidence="1" id="KW-1133">Transmembrane helix</keyword>
<evidence type="ECO:0000256" key="1">
    <source>
        <dbReference type="SAM" id="Phobius"/>
    </source>
</evidence>
<feature type="transmembrane region" description="Helical" evidence="1">
    <location>
        <begin position="47"/>
        <end position="72"/>
    </location>
</feature>
<feature type="transmembrane region" description="Helical" evidence="1">
    <location>
        <begin position="126"/>
        <end position="144"/>
    </location>
</feature>
<gene>
    <name evidence="3" type="ORF">IZ6_11210</name>
</gene>
<evidence type="ECO:0000313" key="3">
    <source>
        <dbReference type="EMBL" id="BCJ90386.1"/>
    </source>
</evidence>
<keyword evidence="1" id="KW-0812">Transmembrane</keyword>
<dbReference type="EMBL" id="AP023361">
    <property type="protein sequence ID" value="BCJ90386.1"/>
    <property type="molecule type" value="Genomic_DNA"/>
</dbReference>
<dbReference type="Proteomes" id="UP000515317">
    <property type="component" value="Chromosome"/>
</dbReference>
<keyword evidence="4" id="KW-1185">Reference proteome</keyword>